<dbReference type="PANTHER" id="PTHR12788">
    <property type="entry name" value="PROTEIN-TYROSINE SULFOTRANSFERASE 2"/>
    <property type="match status" value="1"/>
</dbReference>
<accession>A0ABS7T662</accession>
<dbReference type="SUPFAM" id="SSF52540">
    <property type="entry name" value="P-loop containing nucleoside triphosphate hydrolases"/>
    <property type="match status" value="1"/>
</dbReference>
<dbReference type="RefSeq" id="WP_223675831.1">
    <property type="nucleotide sequence ID" value="NZ_JAINZW010000003.1"/>
</dbReference>
<dbReference type="EMBL" id="JAINZW010000003">
    <property type="protein sequence ID" value="MBZ4039371.1"/>
    <property type="molecule type" value="Genomic_DNA"/>
</dbReference>
<dbReference type="PANTHER" id="PTHR12788:SF10">
    <property type="entry name" value="PROTEIN-TYROSINE SULFOTRANSFERASE"/>
    <property type="match status" value="1"/>
</dbReference>
<name>A0ABS7T662_9GAMM</name>
<dbReference type="SUPFAM" id="SSF48452">
    <property type="entry name" value="TPR-like"/>
    <property type="match status" value="1"/>
</dbReference>
<dbReference type="InterPro" id="IPR026634">
    <property type="entry name" value="TPST-like"/>
</dbReference>
<keyword evidence="1" id="KW-0808">Transferase</keyword>
<dbReference type="Pfam" id="PF13469">
    <property type="entry name" value="Sulfotransfer_3"/>
    <property type="match status" value="1"/>
</dbReference>
<reference evidence="2 3" key="1">
    <citation type="submission" date="2021-09" db="EMBL/GenBank/DDBJ databases">
        <title>Lysobacter sp. 13A isolated from the river sediment.</title>
        <authorList>
            <person name="Liu H."/>
            <person name="Li S."/>
            <person name="Mao S."/>
        </authorList>
    </citation>
    <scope>NUCLEOTIDE SEQUENCE [LARGE SCALE GENOMIC DNA]</scope>
    <source>
        <strain evidence="2 3">13A</strain>
    </source>
</reference>
<evidence type="ECO:0000313" key="3">
    <source>
        <dbReference type="Proteomes" id="UP001430954"/>
    </source>
</evidence>
<organism evidence="2 3">
    <name type="scientific">Novilysobacter selenitireducens</name>
    <dbReference type="NCBI Taxonomy" id="2872639"/>
    <lineage>
        <taxon>Bacteria</taxon>
        <taxon>Pseudomonadati</taxon>
        <taxon>Pseudomonadota</taxon>
        <taxon>Gammaproteobacteria</taxon>
        <taxon>Lysobacterales</taxon>
        <taxon>Lysobacteraceae</taxon>
        <taxon>Novilysobacter</taxon>
    </lineage>
</organism>
<gene>
    <name evidence="2" type="ORF">K6753_07475</name>
</gene>
<protein>
    <submittedName>
        <fullName evidence="2">Sulfotransferase</fullName>
    </submittedName>
</protein>
<dbReference type="InterPro" id="IPR011990">
    <property type="entry name" value="TPR-like_helical_dom_sf"/>
</dbReference>
<dbReference type="Gene3D" id="3.40.50.300">
    <property type="entry name" value="P-loop containing nucleotide triphosphate hydrolases"/>
    <property type="match status" value="1"/>
</dbReference>
<dbReference type="InterPro" id="IPR027417">
    <property type="entry name" value="P-loop_NTPase"/>
</dbReference>
<keyword evidence="3" id="KW-1185">Reference proteome</keyword>
<dbReference type="Proteomes" id="UP001430954">
    <property type="component" value="Unassembled WGS sequence"/>
</dbReference>
<evidence type="ECO:0000313" key="2">
    <source>
        <dbReference type="EMBL" id="MBZ4039371.1"/>
    </source>
</evidence>
<sequence>MRASDLAGAVAEMQQLLDVQPGFVPAVLQLSIWLLAQDRYREARLLARQVALSRPASPELALQAIRLLRRFEDHERVQQVVQGVDWRQCPPDLLLTLAGELAPIALYGEARNALILAEAGLPAGDVRPLGLRATLQMIDGDSAAATASLQRVANSGSGDAARAMWLLSMQSGMAASRPAELARLEHALHAAKAGSADEVYLAYAIHNYLHASGDHGAAWTALERACKAKRMSLTYDPATHRDLFGALEALPRFDEVPLATGASQVTPVFVVGMHRSGTTLLERMLGGHPDVRDGGESYAVSAAVRHATDHYSPHVLDAELVGRLGRSHLDLTGIRYDLLEYTRWQARGRRFLTEKLPSNFLHLGVILAAMPEARVLHMRRDPMDTCFSNLRTLFSTAAPYSYDQSELADYFLGYQALMKHWHDMWPGRILDIDYQQLVDDPEGEAARIMAFCGMDPHDAVLHPSREGGAVATASLADVRSGIQKNRGGAWRPYAAQLEPLRAALSRAAGGACLN</sequence>
<dbReference type="Gene3D" id="1.25.40.10">
    <property type="entry name" value="Tetratricopeptide repeat domain"/>
    <property type="match status" value="1"/>
</dbReference>
<comment type="caution">
    <text evidence="2">The sequence shown here is derived from an EMBL/GenBank/DDBJ whole genome shotgun (WGS) entry which is preliminary data.</text>
</comment>
<proteinExistence type="predicted"/>
<evidence type="ECO:0000256" key="1">
    <source>
        <dbReference type="ARBA" id="ARBA00022679"/>
    </source>
</evidence>